<organism evidence="6 7">
    <name type="scientific">Candidatus Methanodesulfokora washburnensis</name>
    <dbReference type="NCBI Taxonomy" id="2478471"/>
    <lineage>
        <taxon>Archaea</taxon>
        <taxon>Thermoproteota</taxon>
        <taxon>Candidatus Korarchaeia</taxon>
        <taxon>Candidatus Korarchaeia incertae sedis</taxon>
        <taxon>Candidatus Methanodesulfokora</taxon>
    </lineage>
</organism>
<dbReference type="InterPro" id="IPR050157">
    <property type="entry name" value="PSI_iron-sulfur_center"/>
</dbReference>
<reference evidence="6 7" key="1">
    <citation type="submission" date="2018-10" db="EMBL/GenBank/DDBJ databases">
        <title>Co-occurring genomic capacity for anaerobic methane metabolism and dissimilatory sulfite reduction discovered in the Korarchaeota.</title>
        <authorList>
            <person name="Mckay L.J."/>
            <person name="Dlakic M."/>
            <person name="Fields M.W."/>
            <person name="Delmont T.O."/>
            <person name="Eren A.M."/>
            <person name="Jay Z.J."/>
            <person name="Klingelsmith K.B."/>
            <person name="Rusch D.B."/>
            <person name="Inskeep W.P."/>
        </authorList>
    </citation>
    <scope>NUCLEOTIDE SEQUENCE [LARGE SCALE GENOMIC DNA]</scope>
    <source>
        <strain evidence="6 7">MDKW</strain>
    </source>
</reference>
<evidence type="ECO:0000259" key="5">
    <source>
        <dbReference type="PROSITE" id="PS51379"/>
    </source>
</evidence>
<dbReference type="Proteomes" id="UP000277582">
    <property type="component" value="Unassembled WGS sequence"/>
</dbReference>
<dbReference type="EMBL" id="RCOS01000037">
    <property type="protein sequence ID" value="RSN77401.1"/>
    <property type="molecule type" value="Genomic_DNA"/>
</dbReference>
<keyword evidence="3" id="KW-0408">Iron</keyword>
<dbReference type="InterPro" id="IPR017896">
    <property type="entry name" value="4Fe4S_Fe-S-bd"/>
</dbReference>
<dbReference type="Pfam" id="PF00037">
    <property type="entry name" value="Fer4"/>
    <property type="match status" value="1"/>
</dbReference>
<keyword evidence="7" id="KW-1185">Reference proteome</keyword>
<dbReference type="PROSITE" id="PS00198">
    <property type="entry name" value="4FE4S_FER_1"/>
    <property type="match status" value="1"/>
</dbReference>
<evidence type="ECO:0000313" key="7">
    <source>
        <dbReference type="Proteomes" id="UP000277582"/>
    </source>
</evidence>
<dbReference type="AlphaFoldDB" id="A0A3R9R1X2"/>
<dbReference type="PANTHER" id="PTHR24960:SF79">
    <property type="entry name" value="PHOTOSYSTEM I IRON-SULFUR CENTER"/>
    <property type="match status" value="1"/>
</dbReference>
<dbReference type="GO" id="GO:0016491">
    <property type="term" value="F:oxidoreductase activity"/>
    <property type="evidence" value="ECO:0007669"/>
    <property type="project" value="UniProtKB-ARBA"/>
</dbReference>
<accession>A0A3R9R1X2</accession>
<evidence type="ECO:0000256" key="3">
    <source>
        <dbReference type="ARBA" id="ARBA00023004"/>
    </source>
</evidence>
<protein>
    <submittedName>
        <fullName evidence="6">4Fe-4S dicluster domain-containing protein</fullName>
    </submittedName>
</protein>
<evidence type="ECO:0000313" key="6">
    <source>
        <dbReference type="EMBL" id="RSN77401.1"/>
    </source>
</evidence>
<dbReference type="PANTHER" id="PTHR24960">
    <property type="entry name" value="PHOTOSYSTEM I IRON-SULFUR CENTER-RELATED"/>
    <property type="match status" value="1"/>
</dbReference>
<feature type="domain" description="4Fe-4S ferredoxin-type" evidence="5">
    <location>
        <begin position="37"/>
        <end position="66"/>
    </location>
</feature>
<keyword evidence="2" id="KW-0479">Metal-binding</keyword>
<dbReference type="InterPro" id="IPR017900">
    <property type="entry name" value="4Fe4S_Fe_S_CS"/>
</dbReference>
<keyword evidence="1" id="KW-0004">4Fe-4S</keyword>
<evidence type="ECO:0000256" key="4">
    <source>
        <dbReference type="ARBA" id="ARBA00023014"/>
    </source>
</evidence>
<dbReference type="Gene3D" id="3.30.70.20">
    <property type="match status" value="2"/>
</dbReference>
<dbReference type="Pfam" id="PF12800">
    <property type="entry name" value="Fer4_4"/>
    <property type="match status" value="1"/>
</dbReference>
<dbReference type="PROSITE" id="PS51379">
    <property type="entry name" value="4FE4S_FER_2"/>
    <property type="match status" value="2"/>
</dbReference>
<evidence type="ECO:0000256" key="1">
    <source>
        <dbReference type="ARBA" id="ARBA00022485"/>
    </source>
</evidence>
<dbReference type="GO" id="GO:0051539">
    <property type="term" value="F:4 iron, 4 sulfur cluster binding"/>
    <property type="evidence" value="ECO:0007669"/>
    <property type="project" value="UniProtKB-KW"/>
</dbReference>
<name>A0A3R9R1X2_9CREN</name>
<proteinExistence type="predicted"/>
<dbReference type="GO" id="GO:0046872">
    <property type="term" value="F:metal ion binding"/>
    <property type="evidence" value="ECO:0007669"/>
    <property type="project" value="UniProtKB-KW"/>
</dbReference>
<comment type="caution">
    <text evidence="6">The sequence shown here is derived from an EMBL/GenBank/DDBJ whole genome shotgun (WGS) entry which is preliminary data.</text>
</comment>
<gene>
    <name evidence="6" type="ORF">D6D85_02785</name>
</gene>
<dbReference type="SUPFAM" id="SSF54862">
    <property type="entry name" value="4Fe-4S ferredoxins"/>
    <property type="match status" value="1"/>
</dbReference>
<keyword evidence="4" id="KW-0411">Iron-sulfur</keyword>
<evidence type="ECO:0000256" key="2">
    <source>
        <dbReference type="ARBA" id="ARBA00022723"/>
    </source>
</evidence>
<feature type="domain" description="4Fe-4S ferredoxin-type" evidence="5">
    <location>
        <begin position="67"/>
        <end position="96"/>
    </location>
</feature>
<sequence>MQNTIEEAMGVEGPKLVIAERVCTLQAIRLKQYKPKVMYRVIEEKCIGCKLCIEFGCPANVFYAERNKAAVDPSLCVGCGMCAQLCPTKAIVEVVQ</sequence>